<evidence type="ECO:0000313" key="2">
    <source>
        <dbReference type="Proteomes" id="UP000521943"/>
    </source>
</evidence>
<comment type="caution">
    <text evidence="1">The sequence shown here is derived from an EMBL/GenBank/DDBJ whole genome shotgun (WGS) entry which is preliminary data.</text>
</comment>
<protein>
    <submittedName>
        <fullName evidence="1">Uncharacterized protein</fullName>
    </submittedName>
</protein>
<dbReference type="AlphaFoldDB" id="A0A8H6I854"/>
<name>A0A8H6I854_9AGAR</name>
<accession>A0A8H6I854</accession>
<proteinExistence type="predicted"/>
<dbReference type="Proteomes" id="UP000521943">
    <property type="component" value="Unassembled WGS sequence"/>
</dbReference>
<sequence length="236" mass="25698">MSASSTISSSVFSNIMSATTSAVRPLSVKYTASTYSSANMAASIVRSTTSLGDAYHKSFDSLRPLVLMGGGSRSQVITTEDLEDARAPPGEDLVITHKEYVLVNYQPLDKIVRDNEHDQIVCRLPLSVVCPKLQTAEIRDLAKVHEGISAVSQDTRRVILDRFNAHECTDNCETSYAVLTPVVKHAPGAKAATTLDIESSEFAGTFKLLPIHLLRVFLTDEQASLSQIGFKVKRVI</sequence>
<organism evidence="1 2">
    <name type="scientific">Ephemerocybe angulata</name>
    <dbReference type="NCBI Taxonomy" id="980116"/>
    <lineage>
        <taxon>Eukaryota</taxon>
        <taxon>Fungi</taxon>
        <taxon>Dikarya</taxon>
        <taxon>Basidiomycota</taxon>
        <taxon>Agaricomycotina</taxon>
        <taxon>Agaricomycetes</taxon>
        <taxon>Agaricomycetidae</taxon>
        <taxon>Agaricales</taxon>
        <taxon>Agaricineae</taxon>
        <taxon>Psathyrellaceae</taxon>
        <taxon>Ephemerocybe</taxon>
    </lineage>
</organism>
<reference evidence="1 2" key="1">
    <citation type="submission" date="2020-07" db="EMBL/GenBank/DDBJ databases">
        <title>Comparative genomics of pyrophilous fungi reveals a link between fire events and developmental genes.</title>
        <authorList>
            <consortium name="DOE Joint Genome Institute"/>
            <person name="Steindorff A.S."/>
            <person name="Carver A."/>
            <person name="Calhoun S."/>
            <person name="Stillman K."/>
            <person name="Liu H."/>
            <person name="Lipzen A."/>
            <person name="Pangilinan J."/>
            <person name="Labutti K."/>
            <person name="Bruns T.D."/>
            <person name="Grigoriev I.V."/>
        </authorList>
    </citation>
    <scope>NUCLEOTIDE SEQUENCE [LARGE SCALE GENOMIC DNA]</scope>
    <source>
        <strain evidence="1 2">CBS 144469</strain>
    </source>
</reference>
<evidence type="ECO:0000313" key="1">
    <source>
        <dbReference type="EMBL" id="KAF6759629.1"/>
    </source>
</evidence>
<dbReference type="EMBL" id="JACGCI010000015">
    <property type="protein sequence ID" value="KAF6759629.1"/>
    <property type="molecule type" value="Genomic_DNA"/>
</dbReference>
<keyword evidence="2" id="KW-1185">Reference proteome</keyword>
<gene>
    <name evidence="1" type="ORF">DFP72DRAFT_1063973</name>
</gene>